<accession>A0A4R1QQP6</accession>
<dbReference type="InterPro" id="IPR016193">
    <property type="entry name" value="Cytidine_deaminase-like"/>
</dbReference>
<dbReference type="OrthoDB" id="9802676at2"/>
<dbReference type="EMBL" id="SLUN01000051">
    <property type="protein sequence ID" value="TCL56156.1"/>
    <property type="molecule type" value="Genomic_DNA"/>
</dbReference>
<evidence type="ECO:0000256" key="2">
    <source>
        <dbReference type="ARBA" id="ARBA00022833"/>
    </source>
</evidence>
<dbReference type="InterPro" id="IPR016192">
    <property type="entry name" value="APOBEC/CMP_deaminase_Zn-bd"/>
</dbReference>
<dbReference type="GO" id="GO:0008270">
    <property type="term" value="F:zinc ion binding"/>
    <property type="evidence" value="ECO:0007669"/>
    <property type="project" value="InterPro"/>
</dbReference>
<dbReference type="PANTHER" id="PTHR11079">
    <property type="entry name" value="CYTOSINE DEAMINASE FAMILY MEMBER"/>
    <property type="match status" value="1"/>
</dbReference>
<dbReference type="GO" id="GO:0016787">
    <property type="term" value="F:hydrolase activity"/>
    <property type="evidence" value="ECO:0007669"/>
    <property type="project" value="InterPro"/>
</dbReference>
<dbReference type="CDD" id="cd01285">
    <property type="entry name" value="nucleoside_deaminase"/>
    <property type="match status" value="1"/>
</dbReference>
<dbReference type="AlphaFoldDB" id="A0A4R1QQP6"/>
<evidence type="ECO:0000313" key="5">
    <source>
        <dbReference type="Proteomes" id="UP000295008"/>
    </source>
</evidence>
<protein>
    <submittedName>
        <fullName evidence="4">tRNA(Arg) A34 adenosine deaminase TadA</fullName>
    </submittedName>
</protein>
<dbReference type="PROSITE" id="PS00903">
    <property type="entry name" value="CYT_DCMP_DEAMINASES_1"/>
    <property type="match status" value="1"/>
</dbReference>
<keyword evidence="1" id="KW-0479">Metal-binding</keyword>
<dbReference type="RefSeq" id="WP_132017438.1">
    <property type="nucleotide sequence ID" value="NZ_SLUN01000051.1"/>
</dbReference>
<name>A0A4R1QQP6_HYDET</name>
<dbReference type="InterPro" id="IPR002125">
    <property type="entry name" value="CMP_dCMP_dom"/>
</dbReference>
<sequence length="289" mass="33040">MELNRYMRMALDEARISLREGNHGFGAVIIKDGQVVSTAHDTENDQSDPTSHAEMNAIKAASQRLGRDLTGCIMIATHEPCPMCATAIVWSKISHIAYGYSIKEAMAQGRKRIALHCRELFEKAQAEIKTEAGVLNDECSILYRADVRAELKKLRGADDDKLCRLNAESTQKRVKWFHENRNDFQFIDRQDILNSGYQLLLAKFGISEEQAPIIKKSDREIVFHSQNFCPTLEACKILGIDTRILCRKMNEKSTDTLIKQLDPRLSFSRNYERLRPYTAYCEEMIFINA</sequence>
<organism evidence="4 5">
    <name type="scientific">Hydrogenispora ethanolica</name>
    <dbReference type="NCBI Taxonomy" id="1082276"/>
    <lineage>
        <taxon>Bacteria</taxon>
        <taxon>Bacillati</taxon>
        <taxon>Bacillota</taxon>
        <taxon>Hydrogenispora</taxon>
    </lineage>
</organism>
<dbReference type="Gene3D" id="3.40.140.10">
    <property type="entry name" value="Cytidine Deaminase, domain 2"/>
    <property type="match status" value="1"/>
</dbReference>
<reference evidence="4 5" key="1">
    <citation type="submission" date="2019-03" db="EMBL/GenBank/DDBJ databases">
        <title>Genomic Encyclopedia of Type Strains, Phase IV (KMG-IV): sequencing the most valuable type-strain genomes for metagenomic binning, comparative biology and taxonomic classification.</title>
        <authorList>
            <person name="Goeker M."/>
        </authorList>
    </citation>
    <scope>NUCLEOTIDE SEQUENCE [LARGE SCALE GENOMIC DNA]</scope>
    <source>
        <strain evidence="4 5">LX-B</strain>
    </source>
</reference>
<proteinExistence type="predicted"/>
<evidence type="ECO:0000313" key="4">
    <source>
        <dbReference type="EMBL" id="TCL56156.1"/>
    </source>
</evidence>
<evidence type="ECO:0000259" key="3">
    <source>
        <dbReference type="PROSITE" id="PS51747"/>
    </source>
</evidence>
<dbReference type="Pfam" id="PF00383">
    <property type="entry name" value="dCMP_cyt_deam_1"/>
    <property type="match status" value="1"/>
</dbReference>
<feature type="domain" description="CMP/dCMP-type deaminase" evidence="3">
    <location>
        <begin position="1"/>
        <end position="114"/>
    </location>
</feature>
<keyword evidence="2" id="KW-0862">Zinc</keyword>
<dbReference type="PANTHER" id="PTHR11079:SF162">
    <property type="entry name" value="RIBOFLAVIN BIOSYNTHESIS PROTEIN PYRD, CHLOROPLASTIC"/>
    <property type="match status" value="1"/>
</dbReference>
<dbReference type="SUPFAM" id="SSF53927">
    <property type="entry name" value="Cytidine deaminase-like"/>
    <property type="match status" value="1"/>
</dbReference>
<comment type="caution">
    <text evidence="4">The sequence shown here is derived from an EMBL/GenBank/DDBJ whole genome shotgun (WGS) entry which is preliminary data.</text>
</comment>
<dbReference type="Proteomes" id="UP000295008">
    <property type="component" value="Unassembled WGS sequence"/>
</dbReference>
<gene>
    <name evidence="4" type="ORF">EDC14_10517</name>
</gene>
<keyword evidence="5" id="KW-1185">Reference proteome</keyword>
<dbReference type="PROSITE" id="PS51747">
    <property type="entry name" value="CYT_DCMP_DEAMINASES_2"/>
    <property type="match status" value="1"/>
</dbReference>
<evidence type="ECO:0000256" key="1">
    <source>
        <dbReference type="ARBA" id="ARBA00022723"/>
    </source>
</evidence>